<dbReference type="InterPro" id="IPR029016">
    <property type="entry name" value="GAF-like_dom_sf"/>
</dbReference>
<dbReference type="PANTHER" id="PTHR32071:SF77">
    <property type="entry name" value="TRANSCRIPTIONAL REGULATORY PROTEIN"/>
    <property type="match status" value="1"/>
</dbReference>
<protein>
    <recommendedName>
        <fullName evidence="8">Sigma-54 factor interaction domain-containing protein</fullName>
    </recommendedName>
</protein>
<dbReference type="InterPro" id="IPR027417">
    <property type="entry name" value="P-loop_NTPase"/>
</dbReference>
<evidence type="ECO:0000256" key="4">
    <source>
        <dbReference type="ARBA" id="ARBA00023015"/>
    </source>
</evidence>
<dbReference type="AlphaFoldDB" id="A0A2M8J550"/>
<keyword evidence="10" id="KW-1185">Reference proteome</keyword>
<dbReference type="SUPFAM" id="SSF46689">
    <property type="entry name" value="Homeodomain-like"/>
    <property type="match status" value="1"/>
</dbReference>
<dbReference type="Pfam" id="PF02954">
    <property type="entry name" value="HTH_8"/>
    <property type="match status" value="1"/>
</dbReference>
<feature type="compositionally biased region" description="Basic and acidic residues" evidence="7">
    <location>
        <begin position="1"/>
        <end position="13"/>
    </location>
</feature>
<dbReference type="SMART" id="SM00382">
    <property type="entry name" value="AAA"/>
    <property type="match status" value="1"/>
</dbReference>
<dbReference type="InterPro" id="IPR002078">
    <property type="entry name" value="Sigma_54_int"/>
</dbReference>
<dbReference type="PRINTS" id="PR01590">
    <property type="entry name" value="HTHFIS"/>
</dbReference>
<dbReference type="Gene3D" id="3.30.450.40">
    <property type="match status" value="1"/>
</dbReference>
<dbReference type="GO" id="GO:0006355">
    <property type="term" value="P:regulation of DNA-templated transcription"/>
    <property type="evidence" value="ECO:0007669"/>
    <property type="project" value="InterPro"/>
</dbReference>
<evidence type="ECO:0000256" key="1">
    <source>
        <dbReference type="ARBA" id="ARBA00022741"/>
    </source>
</evidence>
<keyword evidence="3" id="KW-0902">Two-component regulatory system</keyword>
<evidence type="ECO:0000259" key="8">
    <source>
        <dbReference type="PROSITE" id="PS50045"/>
    </source>
</evidence>
<dbReference type="InterPro" id="IPR025662">
    <property type="entry name" value="Sigma_54_int_dom_ATP-bd_1"/>
</dbReference>
<dbReference type="Pfam" id="PF25601">
    <property type="entry name" value="AAA_lid_14"/>
    <property type="match status" value="1"/>
</dbReference>
<evidence type="ECO:0000313" key="10">
    <source>
        <dbReference type="Proteomes" id="UP000231553"/>
    </source>
</evidence>
<keyword evidence="1" id="KW-0547">Nucleotide-binding</keyword>
<keyword evidence="6" id="KW-0804">Transcription</keyword>
<comment type="caution">
    <text evidence="9">The sequence shown here is derived from an EMBL/GenBank/DDBJ whole genome shotgun (WGS) entry which is preliminary data.</text>
</comment>
<feature type="domain" description="Sigma-54 factor interaction" evidence="8">
    <location>
        <begin position="426"/>
        <end position="593"/>
    </location>
</feature>
<keyword evidence="2" id="KW-0067">ATP-binding</keyword>
<dbReference type="Gene3D" id="1.10.10.60">
    <property type="entry name" value="Homeodomain-like"/>
    <property type="match status" value="1"/>
</dbReference>
<dbReference type="Pfam" id="PF01590">
    <property type="entry name" value="GAF"/>
    <property type="match status" value="1"/>
</dbReference>
<dbReference type="Gene3D" id="1.10.8.60">
    <property type="match status" value="1"/>
</dbReference>
<dbReference type="InterPro" id="IPR003593">
    <property type="entry name" value="AAA+_ATPase"/>
</dbReference>
<name>A0A2M8J550_9RHOB</name>
<evidence type="ECO:0000256" key="3">
    <source>
        <dbReference type="ARBA" id="ARBA00023012"/>
    </source>
</evidence>
<evidence type="ECO:0000256" key="5">
    <source>
        <dbReference type="ARBA" id="ARBA00023125"/>
    </source>
</evidence>
<dbReference type="InterPro" id="IPR003018">
    <property type="entry name" value="GAF"/>
</dbReference>
<evidence type="ECO:0000256" key="6">
    <source>
        <dbReference type="ARBA" id="ARBA00023163"/>
    </source>
</evidence>
<dbReference type="SUPFAM" id="SSF52540">
    <property type="entry name" value="P-loop containing nucleoside triphosphate hydrolases"/>
    <property type="match status" value="1"/>
</dbReference>
<dbReference type="PROSITE" id="PS00675">
    <property type="entry name" value="SIGMA54_INTERACT_1"/>
    <property type="match status" value="1"/>
</dbReference>
<dbReference type="PANTHER" id="PTHR32071">
    <property type="entry name" value="TRANSCRIPTIONAL REGULATORY PROTEIN"/>
    <property type="match status" value="1"/>
</dbReference>
<evidence type="ECO:0000313" key="9">
    <source>
        <dbReference type="EMBL" id="PJE37904.1"/>
    </source>
</evidence>
<dbReference type="OrthoDB" id="9805953at2"/>
<gene>
    <name evidence="9" type="ORF">CVM52_04570</name>
</gene>
<dbReference type="Proteomes" id="UP000231553">
    <property type="component" value="Unassembled WGS sequence"/>
</dbReference>
<evidence type="ECO:0000256" key="7">
    <source>
        <dbReference type="SAM" id="MobiDB-lite"/>
    </source>
</evidence>
<feature type="region of interest" description="Disordered" evidence="7">
    <location>
        <begin position="1"/>
        <end position="29"/>
    </location>
</feature>
<dbReference type="EMBL" id="PGTB01000007">
    <property type="protein sequence ID" value="PJE37904.1"/>
    <property type="molecule type" value="Genomic_DNA"/>
</dbReference>
<dbReference type="InterPro" id="IPR009057">
    <property type="entry name" value="Homeodomain-like_sf"/>
</dbReference>
<dbReference type="InterPro" id="IPR002197">
    <property type="entry name" value="HTH_Fis"/>
</dbReference>
<proteinExistence type="predicted"/>
<dbReference type="GO" id="GO:0043565">
    <property type="term" value="F:sequence-specific DNA binding"/>
    <property type="evidence" value="ECO:0007669"/>
    <property type="project" value="InterPro"/>
</dbReference>
<accession>A0A2M8J550</accession>
<dbReference type="InterPro" id="IPR058031">
    <property type="entry name" value="AAA_lid_NorR"/>
</dbReference>
<keyword evidence="4" id="KW-0805">Transcription regulation</keyword>
<dbReference type="Gene3D" id="3.40.50.300">
    <property type="entry name" value="P-loop containing nucleotide triphosphate hydrolases"/>
    <property type="match status" value="1"/>
</dbReference>
<sequence length="674" mass="72644">MAETQRRGAERPGRPRPGGSGGQRRRSRAKMMDAIHELTGTAGKPEDWFWRSWRPWRNIRGGGDMIGDMPDAFTREQIAASWDRCERQHRLTRDAARPILRLQASEIAPRLEQITERTGGRQGFFRQLASFAGDGKRCLVVTDADGVLVRLEMAGPWRGAEDWNGIALGSCWDERVAGTNGVAMALRAGRAFTVGGADHFYARLKPFACTGAPIFDAEGALVGAVNLVTFENGNAAEHYFARQFLDTAAERIQHQLFEQHFADSMIISVSSGAEGQPLSGGGLIAVDEAGIILGATSAVQRIVGDRAPGKLKGQPFQAVFDMDSDTLAKVPERVLSIPTTTGRAMTLSAVLPKTAAPLPRTARPASPPRRRRLPPSLLELATGCKLMAARCAEAKMLFRAAMPFLVEGETGTGKSALIAALAGTSPVLKIDCATMGGTAADIDALRSVLSQARILSLMPEAAQDRASVLLDNIAEMPSEAQAELRRQLDEVEADRQGEDGAQPRIVGLSRQPLLDAVAEGRFRDDLYYLIAGARVALPPLRERAHPEMLAQVLATKIAGRQVDLSDEAAAMIRAHPFPGNVRELSAALSRALMTASNDRLTPVDLRPTSIAAGAAIAAAPPAARAPRLVYDEATQIRDALTSSGWNVSEAARRLGMSRATINRKIKRHRLIRPS</sequence>
<dbReference type="GO" id="GO:0000160">
    <property type="term" value="P:phosphorelay signal transduction system"/>
    <property type="evidence" value="ECO:0007669"/>
    <property type="project" value="UniProtKB-KW"/>
</dbReference>
<dbReference type="PROSITE" id="PS50045">
    <property type="entry name" value="SIGMA54_INTERACT_4"/>
    <property type="match status" value="1"/>
</dbReference>
<dbReference type="PROSITE" id="PS00688">
    <property type="entry name" value="SIGMA54_INTERACT_3"/>
    <property type="match status" value="1"/>
</dbReference>
<evidence type="ECO:0000256" key="2">
    <source>
        <dbReference type="ARBA" id="ARBA00022840"/>
    </source>
</evidence>
<organism evidence="9 10">
    <name type="scientific">Pseudooceanicola lipolyticus</name>
    <dbReference type="NCBI Taxonomy" id="2029104"/>
    <lineage>
        <taxon>Bacteria</taxon>
        <taxon>Pseudomonadati</taxon>
        <taxon>Pseudomonadota</taxon>
        <taxon>Alphaproteobacteria</taxon>
        <taxon>Rhodobacterales</taxon>
        <taxon>Paracoccaceae</taxon>
        <taxon>Pseudooceanicola</taxon>
    </lineage>
</organism>
<dbReference type="GO" id="GO:0005524">
    <property type="term" value="F:ATP binding"/>
    <property type="evidence" value="ECO:0007669"/>
    <property type="project" value="UniProtKB-KW"/>
</dbReference>
<dbReference type="Pfam" id="PF00158">
    <property type="entry name" value="Sigma54_activat"/>
    <property type="match status" value="1"/>
</dbReference>
<keyword evidence="5" id="KW-0238">DNA-binding</keyword>
<dbReference type="InterPro" id="IPR025944">
    <property type="entry name" value="Sigma_54_int_dom_CS"/>
</dbReference>
<reference evidence="9 10" key="1">
    <citation type="journal article" date="2018" name="Int. J. Syst. Evol. Microbiol.">
        <title>Pseudooceanicola lipolyticus sp. nov., a marine alphaproteobacterium, reclassification of Oceanicola flagellatus as Pseudooceanicola flagellatus comb. nov. and emended description of the genus Pseudooceanicola.</title>
        <authorList>
            <person name="Huang M.-M."/>
            <person name="Guo L.-L."/>
            <person name="Wu Y.-H."/>
            <person name="Lai Q.-L."/>
            <person name="Shao Z.-Z."/>
            <person name="Wang C.-S."/>
            <person name="Wu M."/>
            <person name="Xu X.-W."/>
        </authorList>
    </citation>
    <scope>NUCLEOTIDE SEQUENCE [LARGE SCALE GENOMIC DNA]</scope>
    <source>
        <strain evidence="9 10">157</strain>
    </source>
</reference>
<dbReference type="CDD" id="cd00009">
    <property type="entry name" value="AAA"/>
    <property type="match status" value="1"/>
</dbReference>